<dbReference type="AlphaFoldDB" id="A0A8H4SPF4"/>
<feature type="non-terminal residue" evidence="1">
    <location>
        <position position="1"/>
    </location>
</feature>
<organism evidence="1 2">
    <name type="scientific">Fusarium sarcochroum</name>
    <dbReference type="NCBI Taxonomy" id="1208366"/>
    <lineage>
        <taxon>Eukaryota</taxon>
        <taxon>Fungi</taxon>
        <taxon>Dikarya</taxon>
        <taxon>Ascomycota</taxon>
        <taxon>Pezizomycotina</taxon>
        <taxon>Sordariomycetes</taxon>
        <taxon>Hypocreomycetidae</taxon>
        <taxon>Hypocreales</taxon>
        <taxon>Nectriaceae</taxon>
        <taxon>Fusarium</taxon>
        <taxon>Fusarium lateritium species complex</taxon>
    </lineage>
</organism>
<accession>A0A8H4SPF4</accession>
<reference evidence="1" key="1">
    <citation type="journal article" date="2020" name="BMC Genomics">
        <title>Correction to: Identification and distribution of gene clusters required for synthesis of sphingolipid metabolism inhibitors in diverse species of the filamentous fungus Fusarium.</title>
        <authorList>
            <person name="Kim H.S."/>
            <person name="Lohmar J.M."/>
            <person name="Busman M."/>
            <person name="Brown D.W."/>
            <person name="Naumann T.A."/>
            <person name="Divon H.H."/>
            <person name="Lysoe E."/>
            <person name="Uhlig S."/>
            <person name="Proctor R.H."/>
        </authorList>
    </citation>
    <scope>NUCLEOTIDE SEQUENCE</scope>
    <source>
        <strain evidence="1">NRRL 20472</strain>
    </source>
</reference>
<protein>
    <submittedName>
        <fullName evidence="1">Uncharacterized protein</fullName>
    </submittedName>
</protein>
<reference evidence="1" key="2">
    <citation type="submission" date="2020-05" db="EMBL/GenBank/DDBJ databases">
        <authorList>
            <person name="Kim H.-S."/>
            <person name="Proctor R.H."/>
            <person name="Brown D.W."/>
        </authorList>
    </citation>
    <scope>NUCLEOTIDE SEQUENCE</scope>
    <source>
        <strain evidence="1">NRRL 20472</strain>
    </source>
</reference>
<evidence type="ECO:0000313" key="1">
    <source>
        <dbReference type="EMBL" id="KAF4943270.1"/>
    </source>
</evidence>
<sequence>MASTPKYISGDAAAINEFIDKFDVFLLDCD</sequence>
<keyword evidence="2" id="KW-1185">Reference proteome</keyword>
<name>A0A8H4SPF4_9HYPO</name>
<dbReference type="Proteomes" id="UP000622797">
    <property type="component" value="Unassembled WGS sequence"/>
</dbReference>
<proteinExistence type="predicted"/>
<gene>
    <name evidence="1" type="ORF">FSARC_14970</name>
</gene>
<comment type="caution">
    <text evidence="1">The sequence shown here is derived from an EMBL/GenBank/DDBJ whole genome shotgun (WGS) entry which is preliminary data.</text>
</comment>
<dbReference type="EMBL" id="JABEXW010001608">
    <property type="protein sequence ID" value="KAF4943270.1"/>
    <property type="molecule type" value="Genomic_DNA"/>
</dbReference>
<dbReference type="OrthoDB" id="10253744at2759"/>
<evidence type="ECO:0000313" key="2">
    <source>
        <dbReference type="Proteomes" id="UP000622797"/>
    </source>
</evidence>